<dbReference type="Proteomes" id="UP000239560">
    <property type="component" value="Unassembled WGS sequence"/>
</dbReference>
<dbReference type="EMBL" id="LCTV02000006">
    <property type="protein sequence ID" value="PRQ74281.1"/>
    <property type="molecule type" value="Genomic_DNA"/>
</dbReference>
<evidence type="ECO:0000256" key="1">
    <source>
        <dbReference type="SAM" id="MobiDB-lite"/>
    </source>
</evidence>
<sequence length="256" mass="26373">MTGSTDADAADADTLPFQLPPSSYSSHTPTRQPPTPKPAHTATQRKPARSRSFQGVYIPARPASDHQHRSRAHNDPSSSSPLMGRPKHDGAPTASSSRRADSSADRGESKSLPWLSQPSPEPPAACKGAYGTRSGGNGRSNSLSQASSAGSGSLKIVLRPAKPDPSAASTLPTPSSSASPPVVPLESSVPGAEEEDSTDDEADAVSRMLMGGVSVSPAVSTAPLQPAPAPAEERPDQAFWLAFRAAQAQPDGPHHG</sequence>
<feature type="region of interest" description="Disordered" evidence="1">
    <location>
        <begin position="1"/>
        <end position="204"/>
    </location>
</feature>
<accession>A0A2T0A8C4</accession>
<feature type="region of interest" description="Disordered" evidence="1">
    <location>
        <begin position="217"/>
        <end position="236"/>
    </location>
</feature>
<proteinExistence type="predicted"/>
<evidence type="ECO:0000313" key="3">
    <source>
        <dbReference type="Proteomes" id="UP000239560"/>
    </source>
</evidence>
<feature type="compositionally biased region" description="Polar residues" evidence="1">
    <location>
        <begin position="20"/>
        <end position="30"/>
    </location>
</feature>
<protein>
    <submittedName>
        <fullName evidence="2">Uncharacterized protein</fullName>
    </submittedName>
</protein>
<evidence type="ECO:0000313" key="2">
    <source>
        <dbReference type="EMBL" id="PRQ74281.1"/>
    </source>
</evidence>
<reference evidence="2 3" key="1">
    <citation type="journal article" date="2018" name="Elife">
        <title>Functional genomics of lipid metabolism in the oleaginous yeast Rhodosporidium toruloides.</title>
        <authorList>
            <person name="Coradetti S.T."/>
            <person name="Pinel D."/>
            <person name="Geiselman G."/>
            <person name="Ito M."/>
            <person name="Mondo S."/>
            <person name="Reilly M.C."/>
            <person name="Cheng Y.F."/>
            <person name="Bauer S."/>
            <person name="Grigoriev I."/>
            <person name="Gladden J.M."/>
            <person name="Simmons B.A."/>
            <person name="Brem R."/>
            <person name="Arkin A.P."/>
            <person name="Skerker J.M."/>
        </authorList>
    </citation>
    <scope>NUCLEOTIDE SEQUENCE [LARGE SCALE GENOMIC DNA]</scope>
    <source>
        <strain evidence="2 3">NBRC 0880</strain>
    </source>
</reference>
<comment type="caution">
    <text evidence="2">The sequence shown here is derived from an EMBL/GenBank/DDBJ whole genome shotgun (WGS) entry which is preliminary data.</text>
</comment>
<feature type="compositionally biased region" description="Low complexity" evidence="1">
    <location>
        <begin position="139"/>
        <end position="154"/>
    </location>
</feature>
<name>A0A2T0A8C4_RHOTO</name>
<gene>
    <name evidence="2" type="ORF">AAT19DRAFT_14634</name>
</gene>
<feature type="compositionally biased region" description="Acidic residues" evidence="1">
    <location>
        <begin position="192"/>
        <end position="203"/>
    </location>
</feature>
<dbReference type="AlphaFoldDB" id="A0A2T0A8C4"/>
<feature type="compositionally biased region" description="Basic and acidic residues" evidence="1">
    <location>
        <begin position="98"/>
        <end position="109"/>
    </location>
</feature>
<feature type="compositionally biased region" description="Low complexity" evidence="1">
    <location>
        <begin position="164"/>
        <end position="190"/>
    </location>
</feature>
<organism evidence="2 3">
    <name type="scientific">Rhodotorula toruloides</name>
    <name type="common">Yeast</name>
    <name type="synonym">Rhodosporidium toruloides</name>
    <dbReference type="NCBI Taxonomy" id="5286"/>
    <lineage>
        <taxon>Eukaryota</taxon>
        <taxon>Fungi</taxon>
        <taxon>Dikarya</taxon>
        <taxon>Basidiomycota</taxon>
        <taxon>Pucciniomycotina</taxon>
        <taxon>Microbotryomycetes</taxon>
        <taxon>Sporidiobolales</taxon>
        <taxon>Sporidiobolaceae</taxon>
        <taxon>Rhodotorula</taxon>
    </lineage>
</organism>